<keyword evidence="2" id="KW-0472">Membrane</keyword>
<evidence type="ECO:0000256" key="2">
    <source>
        <dbReference type="SAM" id="Phobius"/>
    </source>
</evidence>
<evidence type="ECO:0000313" key="3">
    <source>
        <dbReference type="EMBL" id="CAJ2002142.1"/>
    </source>
</evidence>
<gene>
    <name evidence="3" type="ORF">CCFV1_ORF096</name>
</gene>
<feature type="transmembrane region" description="Helical" evidence="2">
    <location>
        <begin position="25"/>
        <end position="45"/>
    </location>
</feature>
<keyword evidence="4" id="KW-1185">Reference proteome</keyword>
<comment type="caution">
    <text evidence="3">The sequence shown here is derived from an EMBL/GenBank/DDBJ whole genome shotgun (WGS) entry which is preliminary data.</text>
</comment>
<keyword evidence="2" id="KW-0812">Transmembrane</keyword>
<keyword evidence="2" id="KW-1133">Transmembrane helix</keyword>
<feature type="region of interest" description="Disordered" evidence="1">
    <location>
        <begin position="71"/>
        <end position="108"/>
    </location>
</feature>
<evidence type="ECO:0000256" key="1">
    <source>
        <dbReference type="SAM" id="MobiDB-lite"/>
    </source>
</evidence>
<reference evidence="3 4" key="1">
    <citation type="submission" date="2024-01" db="EMBL/GenBank/DDBJ databases">
        <authorList>
            <person name="Guinet B."/>
        </authorList>
    </citation>
    <scope>NUCLEOTIDE SEQUENCE [LARGE SCALE GENOMIC DNA]</scope>
</reference>
<evidence type="ECO:0000313" key="4">
    <source>
        <dbReference type="Proteomes" id="UP001642380"/>
    </source>
</evidence>
<name>A0ABC8QJR6_9VIRU</name>
<dbReference type="EMBL" id="CAUOPR010000001">
    <property type="protein sequence ID" value="CAJ2002142.1"/>
    <property type="molecule type" value="Genomic_DNA"/>
</dbReference>
<protein>
    <submittedName>
        <fullName evidence="3">Uncharacterized protein</fullName>
    </submittedName>
</protein>
<accession>A0ABC8QJR6</accession>
<organism evidence="3 4">
    <name type="scientific">Cotesia congregata filamentous virus 1</name>
    <dbReference type="NCBI Taxonomy" id="3064291"/>
    <lineage>
        <taxon>Viruses</taxon>
        <taxon>Viruses incertae sedis</taxon>
        <taxon>Naldaviricetes</taxon>
        <taxon>Lefavirales</taxon>
        <taxon>Filamentoviridae</taxon>
        <taxon>Betafilamentovirus</taxon>
        <taxon>Betafilamentovirus cocongregatae</taxon>
    </lineage>
</organism>
<sequence>MAPEEDVVAASSNVLNVHEGNPPLFFNYLVSFVTQYLLIFLYFFFTVVERSLMAGEDLKVLDKQQLPRYGVKRPKPEELDPPSGGEEADDGDGPSTPKKQALPPFKKRMQMQSSTRGFLKQLGVHYENDNDFFDLEYWSPDVDRRWTIDKEDIPFLNGDSTAAWLFNFTEVLKAQLAADGIQVNFGYVVSPEQISCYYDETQSPSLIYYEKDSDVPFADASSTVTVGSFGGNVEIKSLVKKNSGGSFTLAEYHSSDTQKIRIKQKKRSIKTLEKQDVGKFSISATKVIAYNFDPVTKKFELIKDLILKSFDKPIRPLITFYTIKRVTRSEPSTTKKYEVEDFLNVRIGVSLLVFR</sequence>
<proteinExistence type="predicted"/>
<dbReference type="Proteomes" id="UP001642380">
    <property type="component" value="Unassembled WGS sequence"/>
</dbReference>